<evidence type="ECO:0000256" key="1">
    <source>
        <dbReference type="SAM" id="MobiDB-lite"/>
    </source>
</evidence>
<evidence type="ECO:0008006" key="4">
    <source>
        <dbReference type="Google" id="ProtNLM"/>
    </source>
</evidence>
<sequence length="116" mass="13885">MRASLPEESPGQDNLYWLYYNIYQHEPDDLPALLPEVWLHWDHQTIYQRRERAQQHIRMDFLLLMPAYRRIVLEVDGSQHFTDNHGKTPQHAQVRRHHGRGARPEAHGLPRLPLRP</sequence>
<keyword evidence="3" id="KW-1185">Reference proteome</keyword>
<proteinExistence type="predicted"/>
<evidence type="ECO:0000313" key="2">
    <source>
        <dbReference type="EMBL" id="GGZ42680.1"/>
    </source>
</evidence>
<feature type="region of interest" description="Disordered" evidence="1">
    <location>
        <begin position="79"/>
        <end position="116"/>
    </location>
</feature>
<dbReference type="EMBL" id="BMVW01000028">
    <property type="protein sequence ID" value="GGZ42680.1"/>
    <property type="molecule type" value="Genomic_DNA"/>
</dbReference>
<name>A0A918QD26_9ACTN</name>
<gene>
    <name evidence="2" type="ORF">GCM10010365_74210</name>
</gene>
<dbReference type="AlphaFoldDB" id="A0A918QD26"/>
<comment type="caution">
    <text evidence="2">The sequence shown here is derived from an EMBL/GenBank/DDBJ whole genome shotgun (WGS) entry which is preliminary data.</text>
</comment>
<organism evidence="2 3">
    <name type="scientific">Streptomyces poonensis</name>
    <dbReference type="NCBI Taxonomy" id="68255"/>
    <lineage>
        <taxon>Bacteria</taxon>
        <taxon>Bacillati</taxon>
        <taxon>Actinomycetota</taxon>
        <taxon>Actinomycetes</taxon>
        <taxon>Kitasatosporales</taxon>
        <taxon>Streptomycetaceae</taxon>
        <taxon>Streptomyces</taxon>
    </lineage>
</organism>
<evidence type="ECO:0000313" key="3">
    <source>
        <dbReference type="Proteomes" id="UP000622166"/>
    </source>
</evidence>
<accession>A0A918QD26</accession>
<dbReference type="Proteomes" id="UP000622166">
    <property type="component" value="Unassembled WGS sequence"/>
</dbReference>
<reference evidence="2" key="1">
    <citation type="journal article" date="2014" name="Int. J. Syst. Evol. Microbiol.">
        <title>Complete genome sequence of Corynebacterium casei LMG S-19264T (=DSM 44701T), isolated from a smear-ripened cheese.</title>
        <authorList>
            <consortium name="US DOE Joint Genome Institute (JGI-PGF)"/>
            <person name="Walter F."/>
            <person name="Albersmeier A."/>
            <person name="Kalinowski J."/>
            <person name="Ruckert C."/>
        </authorList>
    </citation>
    <scope>NUCLEOTIDE SEQUENCE</scope>
    <source>
        <strain evidence="2">JCM 4815</strain>
    </source>
</reference>
<reference evidence="2" key="2">
    <citation type="submission" date="2020-09" db="EMBL/GenBank/DDBJ databases">
        <authorList>
            <person name="Sun Q."/>
            <person name="Ohkuma M."/>
        </authorList>
    </citation>
    <scope>NUCLEOTIDE SEQUENCE</scope>
    <source>
        <strain evidence="2">JCM 4815</strain>
    </source>
</reference>
<protein>
    <recommendedName>
        <fullName evidence="4">DUF559 domain-containing protein</fullName>
    </recommendedName>
</protein>